<proteinExistence type="predicted"/>
<evidence type="ECO:0000313" key="1">
    <source>
        <dbReference type="EMBL" id="DAD69796.1"/>
    </source>
</evidence>
<name>A0A8S5LIA5_9CAUD</name>
<accession>A0A8S5LIA5</accession>
<protein>
    <submittedName>
        <fullName evidence="1">Crossover junction endodeoxyribonuclease</fullName>
    </submittedName>
</protein>
<sequence>MDNLTQKKSLLIGIDPDTEASGWAVINLNDRTIHLETISFLRVLDQLDFFAALCCLHEHLGEKERAYRFVLEDIWSTAHNWHASPKDNHRVVAKKGYHLGRCAMVGELLRDAIQAKEFPIICQKPLLKHWRGQDGKITHSEILEVCSRHNLTLPKSKLARTNQEERDALLLAIHHLATPTKLFDK</sequence>
<dbReference type="EMBL" id="BK015856">
    <property type="protein sequence ID" value="DAD69796.1"/>
    <property type="molecule type" value="Genomic_DNA"/>
</dbReference>
<reference evidence="1" key="1">
    <citation type="journal article" date="2021" name="Proc. Natl. Acad. Sci. U.S.A.">
        <title>A Catalog of Tens of Thousands of Viruses from Human Metagenomes Reveals Hidden Associations with Chronic Diseases.</title>
        <authorList>
            <person name="Tisza M.J."/>
            <person name="Buck C.B."/>
        </authorList>
    </citation>
    <scope>NUCLEOTIDE SEQUENCE</scope>
    <source>
        <strain evidence="1">CtfYP22</strain>
    </source>
</reference>
<organism evidence="1">
    <name type="scientific">Siphoviridae sp. ctfYP22</name>
    <dbReference type="NCBI Taxonomy" id="2827584"/>
    <lineage>
        <taxon>Viruses</taxon>
        <taxon>Duplodnaviria</taxon>
        <taxon>Heunggongvirae</taxon>
        <taxon>Uroviricota</taxon>
        <taxon>Caudoviricetes</taxon>
    </lineage>
</organism>